<protein>
    <submittedName>
        <fullName evidence="2">Uncharacterized protein</fullName>
    </submittedName>
</protein>
<proteinExistence type="predicted"/>
<feature type="compositionally biased region" description="Basic residues" evidence="1">
    <location>
        <begin position="254"/>
        <end position="266"/>
    </location>
</feature>
<feature type="region of interest" description="Disordered" evidence="1">
    <location>
        <begin position="239"/>
        <end position="344"/>
    </location>
</feature>
<dbReference type="AlphaFoldDB" id="A0A6C0CU28"/>
<accession>A0A6C0CU28</accession>
<organism evidence="2">
    <name type="scientific">viral metagenome</name>
    <dbReference type="NCBI Taxonomy" id="1070528"/>
    <lineage>
        <taxon>unclassified sequences</taxon>
        <taxon>metagenomes</taxon>
        <taxon>organismal metagenomes</taxon>
    </lineage>
</organism>
<sequence>MQTDNNKQSGGVLPKSKKPSTKTRVSKALSIVKDSIKKPTNADAEYMSIDRYDDEDTEMQFLRRSIRSKVKPEAYMPGTTQPKKTRGPLTEEQKAARATVRKAKIEAVLKAKETAKYALPNPEEIEKMHQKQEVMQRAQSIFASKMEEDLERNRGTKQKQMEERLMTSAIAEAKKQMATEKKTEKKALVSEADILADLFGKMTTTRPVPTTAPVGQIMHSSGHPIMGYDPRDGWPLGINPVTGNIERFSTKDGGKKKRMYKKKSKAQKGGENEVEGAIAENVESLPAPVDQTGGKKKRMYKKKSKAQKGGENEVEGAIAENVESLPAPVDQTGGKKKRIKKQNK</sequence>
<evidence type="ECO:0000313" key="2">
    <source>
        <dbReference type="EMBL" id="QHT07199.1"/>
    </source>
</evidence>
<evidence type="ECO:0000256" key="1">
    <source>
        <dbReference type="SAM" id="MobiDB-lite"/>
    </source>
</evidence>
<feature type="compositionally biased region" description="Basic residues" evidence="1">
    <location>
        <begin position="294"/>
        <end position="306"/>
    </location>
</feature>
<reference evidence="2" key="1">
    <citation type="journal article" date="2020" name="Nature">
        <title>Giant virus diversity and host interactions through global metagenomics.</title>
        <authorList>
            <person name="Schulz F."/>
            <person name="Roux S."/>
            <person name="Paez-Espino D."/>
            <person name="Jungbluth S."/>
            <person name="Walsh D.A."/>
            <person name="Denef V.J."/>
            <person name="McMahon K.D."/>
            <person name="Konstantinidis K.T."/>
            <person name="Eloe-Fadrosh E.A."/>
            <person name="Kyrpides N.C."/>
            <person name="Woyke T."/>
        </authorList>
    </citation>
    <scope>NUCLEOTIDE SEQUENCE</scope>
    <source>
        <strain evidence="2">GVMAG-M-3300021962-46</strain>
    </source>
</reference>
<feature type="region of interest" description="Disordered" evidence="1">
    <location>
        <begin position="65"/>
        <end position="97"/>
    </location>
</feature>
<feature type="region of interest" description="Disordered" evidence="1">
    <location>
        <begin position="1"/>
        <end position="26"/>
    </location>
</feature>
<feature type="compositionally biased region" description="Basic residues" evidence="1">
    <location>
        <begin position="15"/>
        <end position="25"/>
    </location>
</feature>
<dbReference type="EMBL" id="MN739480">
    <property type="protein sequence ID" value="QHT07199.1"/>
    <property type="molecule type" value="Genomic_DNA"/>
</dbReference>
<feature type="compositionally biased region" description="Basic residues" evidence="1">
    <location>
        <begin position="334"/>
        <end position="344"/>
    </location>
</feature>
<name>A0A6C0CU28_9ZZZZ</name>